<dbReference type="Proteomes" id="UP000321172">
    <property type="component" value="Chromosome"/>
</dbReference>
<feature type="transmembrane region" description="Helical" evidence="1">
    <location>
        <begin position="36"/>
        <end position="54"/>
    </location>
</feature>
<protein>
    <submittedName>
        <fullName evidence="2">Nicotinamide mononucleotide transporter</fullName>
    </submittedName>
</protein>
<reference evidence="2 3" key="1">
    <citation type="journal article" date="2013" name="J. Microbiol. Biotechnol.">
        <title>Novosphingobium ginsenosidimutans sp. nov., with the ability to convert ginsenoside.</title>
        <authorList>
            <person name="Kim J.K."/>
            <person name="He D."/>
            <person name="Liu Q.M."/>
            <person name="Park H.Y."/>
            <person name="Jung M.S."/>
            <person name="Yoon M.H."/>
            <person name="Kim S.C."/>
            <person name="Im W.T."/>
        </authorList>
    </citation>
    <scope>NUCLEOTIDE SEQUENCE [LARGE SCALE GENOMIC DNA]</scope>
    <source>
        <strain evidence="2 3">FW-6</strain>
    </source>
</reference>
<keyword evidence="3" id="KW-1185">Reference proteome</keyword>
<keyword evidence="1" id="KW-0472">Membrane</keyword>
<name>A0A5B8S7G0_9SPHN</name>
<keyword evidence="1" id="KW-0812">Transmembrane</keyword>
<sequence>MLVPPMDGITGWLASIATIVGGLTVALNLGSKVTGWGFAVLAFGSACWSLNAWQNGATSLLIANVTMAVINGFGVWRWLGRRRRIEQGSTTAAQESALAPVPTLVSAAQLIEAPVQVPGGGQFGTVVDFMLHCERQDLAYVVLSFDGIGGLGEQLRVVAADRLKLQSDGLHCTWTEAQLRTLPPIDPTAWPVMPDQPGNPTPKPSL</sequence>
<dbReference type="AlphaFoldDB" id="A0A5B8S7G0"/>
<gene>
    <name evidence="2" type="ORF">FRF71_09760</name>
</gene>
<evidence type="ECO:0000313" key="2">
    <source>
        <dbReference type="EMBL" id="QEA16395.1"/>
    </source>
</evidence>
<feature type="transmembrane region" description="Helical" evidence="1">
    <location>
        <begin position="12"/>
        <end position="29"/>
    </location>
</feature>
<dbReference type="RefSeq" id="WP_147090476.1">
    <property type="nucleotide sequence ID" value="NZ_BAABJD010000006.1"/>
</dbReference>
<dbReference type="OrthoDB" id="7619970at2"/>
<dbReference type="Gene3D" id="2.30.30.240">
    <property type="entry name" value="PRC-barrel domain"/>
    <property type="match status" value="1"/>
</dbReference>
<feature type="transmembrane region" description="Helical" evidence="1">
    <location>
        <begin position="60"/>
        <end position="79"/>
    </location>
</feature>
<evidence type="ECO:0000313" key="3">
    <source>
        <dbReference type="Proteomes" id="UP000321172"/>
    </source>
</evidence>
<dbReference type="SUPFAM" id="SSF50346">
    <property type="entry name" value="PRC-barrel domain"/>
    <property type="match status" value="1"/>
</dbReference>
<dbReference type="EMBL" id="CP042345">
    <property type="protein sequence ID" value="QEA16395.1"/>
    <property type="molecule type" value="Genomic_DNA"/>
</dbReference>
<dbReference type="KEGG" id="ngf:FRF71_09760"/>
<accession>A0A5B8S7G0</accession>
<organism evidence="2 3">
    <name type="scientific">Novosphingobium ginsenosidimutans</name>
    <dbReference type="NCBI Taxonomy" id="1176536"/>
    <lineage>
        <taxon>Bacteria</taxon>
        <taxon>Pseudomonadati</taxon>
        <taxon>Pseudomonadota</taxon>
        <taxon>Alphaproteobacteria</taxon>
        <taxon>Sphingomonadales</taxon>
        <taxon>Sphingomonadaceae</taxon>
        <taxon>Novosphingobium</taxon>
    </lineage>
</organism>
<proteinExistence type="predicted"/>
<keyword evidence="1" id="KW-1133">Transmembrane helix</keyword>
<evidence type="ECO:0000256" key="1">
    <source>
        <dbReference type="SAM" id="Phobius"/>
    </source>
</evidence>
<dbReference type="InterPro" id="IPR011033">
    <property type="entry name" value="PRC_barrel-like_sf"/>
</dbReference>